<organism evidence="3 4">
    <name type="scientific">Parasedimentitalea marina</name>
    <dbReference type="NCBI Taxonomy" id="2483033"/>
    <lineage>
        <taxon>Bacteria</taxon>
        <taxon>Pseudomonadati</taxon>
        <taxon>Pseudomonadota</taxon>
        <taxon>Alphaproteobacteria</taxon>
        <taxon>Rhodobacterales</taxon>
        <taxon>Paracoccaceae</taxon>
        <taxon>Parasedimentitalea</taxon>
    </lineage>
</organism>
<name>A0A3T0N5G2_9RHOB</name>
<keyword evidence="4" id="KW-1185">Reference proteome</keyword>
<dbReference type="InterPro" id="IPR001509">
    <property type="entry name" value="Epimerase_deHydtase"/>
</dbReference>
<dbReference type="OrthoDB" id="5377001at2"/>
<dbReference type="PANTHER" id="PTHR12126:SF11">
    <property type="entry name" value="NADH DEHYDROGENASE [UBIQUINONE] 1 ALPHA SUBCOMPLEX SUBUNIT 9, MITOCHONDRIAL"/>
    <property type="match status" value="1"/>
</dbReference>
<dbReference type="InterPro" id="IPR051207">
    <property type="entry name" value="ComplexI_NDUFA9_subunit"/>
</dbReference>
<feature type="domain" description="NAD-dependent epimerase/dehydratase" evidence="2">
    <location>
        <begin position="12"/>
        <end position="122"/>
    </location>
</feature>
<reference evidence="3 4" key="1">
    <citation type="submission" date="2018-10" db="EMBL/GenBank/DDBJ databases">
        <title>Parasedimentitalea marina sp. nov., a psychrophilic bacterium isolated from deep seawater of the New Britain Trench.</title>
        <authorList>
            <person name="Cao J."/>
        </authorList>
    </citation>
    <scope>NUCLEOTIDE SEQUENCE [LARGE SCALE GENOMIC DNA]</scope>
    <source>
        <strain evidence="3 4">W43</strain>
    </source>
</reference>
<protein>
    <submittedName>
        <fullName evidence="3">SDR family oxidoreductase</fullName>
    </submittedName>
</protein>
<dbReference type="InterPro" id="IPR025695">
    <property type="entry name" value="DoxX-like"/>
</dbReference>
<dbReference type="AlphaFoldDB" id="A0A3T0N5G2"/>
<proteinExistence type="predicted"/>
<evidence type="ECO:0000313" key="4">
    <source>
        <dbReference type="Proteomes" id="UP000283063"/>
    </source>
</evidence>
<dbReference type="GO" id="GO:0044877">
    <property type="term" value="F:protein-containing complex binding"/>
    <property type="evidence" value="ECO:0007669"/>
    <property type="project" value="TreeGrafter"/>
</dbReference>
<accession>A0A3T0N5G2</accession>
<dbReference type="Pfam" id="PF01370">
    <property type="entry name" value="Epimerase"/>
    <property type="match status" value="1"/>
</dbReference>
<dbReference type="EMBL" id="CP033219">
    <property type="protein sequence ID" value="AZV79212.1"/>
    <property type="molecule type" value="Genomic_DNA"/>
</dbReference>
<keyword evidence="1" id="KW-0812">Transmembrane</keyword>
<keyword evidence="1" id="KW-0472">Membrane</keyword>
<keyword evidence="1" id="KW-1133">Transmembrane helix</keyword>
<dbReference type="SUPFAM" id="SSF51735">
    <property type="entry name" value="NAD(P)-binding Rossmann-fold domains"/>
    <property type="match status" value="1"/>
</dbReference>
<dbReference type="InterPro" id="IPR036291">
    <property type="entry name" value="NAD(P)-bd_dom_sf"/>
</dbReference>
<dbReference type="Proteomes" id="UP000283063">
    <property type="component" value="Chromosome"/>
</dbReference>
<feature type="transmembrane region" description="Helical" evidence="1">
    <location>
        <begin position="321"/>
        <end position="345"/>
    </location>
</feature>
<feature type="transmembrane region" description="Helical" evidence="1">
    <location>
        <begin position="357"/>
        <end position="382"/>
    </location>
</feature>
<feature type="transmembrane region" description="Helical" evidence="1">
    <location>
        <begin position="389"/>
        <end position="407"/>
    </location>
</feature>
<dbReference type="KEGG" id="sedi:EBB79_15885"/>
<evidence type="ECO:0000259" key="2">
    <source>
        <dbReference type="Pfam" id="PF01370"/>
    </source>
</evidence>
<dbReference type="Gene3D" id="3.40.50.720">
    <property type="entry name" value="NAD(P)-binding Rossmann-like Domain"/>
    <property type="match status" value="1"/>
</dbReference>
<dbReference type="Pfam" id="PF13781">
    <property type="entry name" value="DoxX_3"/>
    <property type="match status" value="1"/>
</dbReference>
<dbReference type="RefSeq" id="WP_127749760.1">
    <property type="nucleotide sequence ID" value="NZ_CP033219.1"/>
</dbReference>
<dbReference type="PANTHER" id="PTHR12126">
    <property type="entry name" value="NADH-UBIQUINONE OXIDOREDUCTASE 39 KDA SUBUNIT-RELATED"/>
    <property type="match status" value="1"/>
</dbReference>
<evidence type="ECO:0000313" key="3">
    <source>
        <dbReference type="EMBL" id="AZV79212.1"/>
    </source>
</evidence>
<gene>
    <name evidence="3" type="ORF">EBB79_15885</name>
</gene>
<sequence length="439" mass="46522">MAEEKGQSVARILVLGGYGFIGAEVTRALSKAGFSPCAMGRDAASAARVLPEVRFLQGDLRHLQAVSDWTAILTEFDLVVNCAGALQDSRDDDLAAVHHGAVAALAQAAAQRGIGVVQISAVGATKVASTEFMRSKGRGDDVLRGLGGSVWIVRPGLVIGRTAYGGTALLRMLAAVPGVQPMALGQVWVQSVSVQDVAGAVLAAAEGQLPPGEYDLVEEEPQTLRQVVSETRKWLGFAPARLTLPLPLWLVRQVGRMADQMGRLGWRSPLRSTAIQVLEEGIGGDPGPYRHATGQMLGSLQDVYAAMPSGPEHRLAARMALMMPVSVAVLSFFWLASGGIGLWQVREAADTLIDVGWSPLAATVAVVFWSAVDLSLGAAILWRPWAARACLAMVAVSLIYMISAAVFTPDLWFDPLGPMIKVAPGVILSLITHQLLQSR</sequence>
<evidence type="ECO:0000256" key="1">
    <source>
        <dbReference type="SAM" id="Phobius"/>
    </source>
</evidence>